<evidence type="ECO:0000313" key="1">
    <source>
        <dbReference type="EMBL" id="QPJ65496.1"/>
    </source>
</evidence>
<sequence length="111" mass="12797">MINQNNLILTRTEPNGQGGYQFLYKVGDYGVVVGSKPQEEIHHIHWEADIVKYISSEPIKYEVCHTTELASKTLLFRNDSSMNEFLEKAFTYLKELSILEGMIPEEERSKS</sequence>
<dbReference type="EMBL" id="CP048620">
    <property type="protein sequence ID" value="QPJ65496.1"/>
    <property type="molecule type" value="Genomic_DNA"/>
</dbReference>
<proteinExistence type="predicted"/>
<gene>
    <name evidence="1" type="ORF">G3M78_08860</name>
</gene>
<dbReference type="KEGG" id="nva:G3M78_08860"/>
<accession>A0A7T0C2T5</accession>
<evidence type="ECO:0000313" key="2">
    <source>
        <dbReference type="Proteomes" id="UP000594464"/>
    </source>
</evidence>
<name>A0A7T0C2T5_9BACT</name>
<organism evidence="1 2">
    <name type="scientific">Candidatus Nitrohelix vancouverensis</name>
    <dbReference type="NCBI Taxonomy" id="2705534"/>
    <lineage>
        <taxon>Bacteria</taxon>
        <taxon>Pseudomonadati</taxon>
        <taxon>Nitrospinota/Tectimicrobiota group</taxon>
        <taxon>Nitrospinota</taxon>
        <taxon>Nitrospinia</taxon>
        <taxon>Nitrospinales</taxon>
        <taxon>Nitrospinaceae</taxon>
        <taxon>Candidatus Nitrohelix</taxon>
    </lineage>
</organism>
<reference evidence="2" key="1">
    <citation type="submission" date="2020-02" db="EMBL/GenBank/DDBJ databases">
        <title>Genomic and physiological characterization of two novel Nitrospinaceae genera.</title>
        <authorList>
            <person name="Mueller A.J."/>
            <person name="Jung M.-Y."/>
            <person name="Strachan C.R."/>
            <person name="Herbold C.W."/>
            <person name="Kirkegaard R.H."/>
            <person name="Daims H."/>
        </authorList>
    </citation>
    <scope>NUCLEOTIDE SEQUENCE [LARGE SCALE GENOMIC DNA]</scope>
</reference>
<dbReference type="AlphaFoldDB" id="A0A7T0C2T5"/>
<protein>
    <submittedName>
        <fullName evidence="1">Uncharacterized protein</fullName>
    </submittedName>
</protein>
<dbReference type="Proteomes" id="UP000594464">
    <property type="component" value="Chromosome"/>
</dbReference>